<evidence type="ECO:0000313" key="2">
    <source>
        <dbReference type="EMBL" id="MQT14455.1"/>
    </source>
</evidence>
<evidence type="ECO:0000256" key="1">
    <source>
        <dbReference type="SAM" id="MobiDB-lite"/>
    </source>
</evidence>
<organism evidence="2 3">
    <name type="scientific">Segnochrobactrum spirostomi</name>
    <dbReference type="NCBI Taxonomy" id="2608987"/>
    <lineage>
        <taxon>Bacteria</taxon>
        <taxon>Pseudomonadati</taxon>
        <taxon>Pseudomonadota</taxon>
        <taxon>Alphaproteobacteria</taxon>
        <taxon>Hyphomicrobiales</taxon>
        <taxon>Segnochrobactraceae</taxon>
        <taxon>Segnochrobactrum</taxon>
    </lineage>
</organism>
<accession>A0A6A7Y6X7</accession>
<proteinExistence type="predicted"/>
<evidence type="ECO:0000313" key="3">
    <source>
        <dbReference type="Proteomes" id="UP000332515"/>
    </source>
</evidence>
<feature type="compositionally biased region" description="Acidic residues" evidence="1">
    <location>
        <begin position="38"/>
        <end position="49"/>
    </location>
</feature>
<feature type="region of interest" description="Disordered" evidence="1">
    <location>
        <begin position="1"/>
        <end position="56"/>
    </location>
</feature>
<comment type="caution">
    <text evidence="2">The sequence shown here is derived from an EMBL/GenBank/DDBJ whole genome shotgun (WGS) entry which is preliminary data.</text>
</comment>
<dbReference type="EMBL" id="VWNA01000001">
    <property type="protein sequence ID" value="MQT14455.1"/>
    <property type="molecule type" value="Genomic_DNA"/>
</dbReference>
<reference evidence="2 3" key="1">
    <citation type="submission" date="2019-09" db="EMBL/GenBank/DDBJ databases">
        <title>Segnochrobactrum spirostomi gen. nov., sp. nov., isolated from the ciliate Spirostomum cf. yagiui and description of a novel family, Segnochrobactraceae fam. nov. within the order Rhizobiales of the class Alphaproteobacteria.</title>
        <authorList>
            <person name="Akter S."/>
            <person name="Shazib S.U.A."/>
            <person name="Shin M.K."/>
        </authorList>
    </citation>
    <scope>NUCLEOTIDE SEQUENCE [LARGE SCALE GENOMIC DNA]</scope>
    <source>
        <strain evidence="2 3">Sp-1</strain>
    </source>
</reference>
<sequence length="173" mass="19760">MNGAARSRPAPAPQPPAAGSATRGWLSDLLRRASHEEETVEIEDDEASEPEAPVMSPVIERSQSLEQLATEISRAIDEEAYADLWQRHRRGERNVFTRRLYTLKGQQTFDQIRRKYQRDEGFRTAVDRYVDEFERLLSDIEPNDRDGVRGQAYLASETGKIYTVLAHASNRLN</sequence>
<gene>
    <name evidence="2" type="ORF">F0357_17720</name>
</gene>
<dbReference type="RefSeq" id="WP_153485202.1">
    <property type="nucleotide sequence ID" value="NZ_VWNA01000001.1"/>
</dbReference>
<keyword evidence="3" id="KW-1185">Reference proteome</keyword>
<name>A0A6A7Y6X7_9HYPH</name>
<dbReference type="AlphaFoldDB" id="A0A6A7Y6X7"/>
<dbReference type="Proteomes" id="UP000332515">
    <property type="component" value="Unassembled WGS sequence"/>
</dbReference>
<protein>
    <submittedName>
        <fullName evidence="2">Uncharacterized protein</fullName>
    </submittedName>
</protein>